<evidence type="ECO:0000259" key="3">
    <source>
        <dbReference type="Pfam" id="PF00144"/>
    </source>
</evidence>
<gene>
    <name evidence="4" type="ORF">PT974_10782</name>
</gene>
<dbReference type="PANTHER" id="PTHR43283">
    <property type="entry name" value="BETA-LACTAMASE-RELATED"/>
    <property type="match status" value="1"/>
</dbReference>
<keyword evidence="2" id="KW-0378">Hydrolase</keyword>
<dbReference type="PANTHER" id="PTHR43283:SF17">
    <property type="entry name" value="(LOVD), PUTATIVE (AFU_ORTHOLOGUE AFUA_5G00920)-RELATED"/>
    <property type="match status" value="1"/>
</dbReference>
<dbReference type="Gene3D" id="3.40.710.10">
    <property type="entry name" value="DD-peptidase/beta-lactamase superfamily"/>
    <property type="match status" value="1"/>
</dbReference>
<evidence type="ECO:0000256" key="1">
    <source>
        <dbReference type="ARBA" id="ARBA00009009"/>
    </source>
</evidence>
<evidence type="ECO:0000256" key="2">
    <source>
        <dbReference type="ARBA" id="ARBA00022801"/>
    </source>
</evidence>
<dbReference type="InterPro" id="IPR012338">
    <property type="entry name" value="Beta-lactam/transpept-like"/>
</dbReference>
<dbReference type="Proteomes" id="UP001338125">
    <property type="component" value="Unassembled WGS sequence"/>
</dbReference>
<reference evidence="4 5" key="1">
    <citation type="submission" date="2024-01" db="EMBL/GenBank/DDBJ databases">
        <title>Complete genome of Cladobotryum mycophilum ATHUM6906.</title>
        <authorList>
            <person name="Christinaki A.C."/>
            <person name="Myridakis A.I."/>
            <person name="Kouvelis V.N."/>
        </authorList>
    </citation>
    <scope>NUCLEOTIDE SEQUENCE [LARGE SCALE GENOMIC DNA]</scope>
    <source>
        <strain evidence="4 5">ATHUM6906</strain>
    </source>
</reference>
<protein>
    <submittedName>
        <fullName evidence="4">Carboxylate methylbutanoyltransferase</fullName>
    </submittedName>
</protein>
<organism evidence="4 5">
    <name type="scientific">Cladobotryum mycophilum</name>
    <dbReference type="NCBI Taxonomy" id="491253"/>
    <lineage>
        <taxon>Eukaryota</taxon>
        <taxon>Fungi</taxon>
        <taxon>Dikarya</taxon>
        <taxon>Ascomycota</taxon>
        <taxon>Pezizomycotina</taxon>
        <taxon>Sordariomycetes</taxon>
        <taxon>Hypocreomycetidae</taxon>
        <taxon>Hypocreales</taxon>
        <taxon>Hypocreaceae</taxon>
        <taxon>Cladobotryum</taxon>
    </lineage>
</organism>
<keyword evidence="5" id="KW-1185">Reference proteome</keyword>
<name>A0ABR0SAS9_9HYPO</name>
<dbReference type="EMBL" id="JAVFKD010000015">
    <property type="protein sequence ID" value="KAK5989272.1"/>
    <property type="molecule type" value="Genomic_DNA"/>
</dbReference>
<feature type="domain" description="Beta-lactamase-related" evidence="3">
    <location>
        <begin position="14"/>
        <end position="373"/>
    </location>
</feature>
<proteinExistence type="inferred from homology"/>
<accession>A0ABR0SAS9</accession>
<dbReference type="InterPro" id="IPR001466">
    <property type="entry name" value="Beta-lactam-related"/>
</dbReference>
<sequence length="396" mass="43506">MEKLSAIIENNVARGQDTKDKLLGAAFVVTNRDGIIYSGSAGRIGFDVDSPKFDGGSFAWVASLTKLLTAPCLLQLVEQGKIGLDDDLRQLVPELGQMRILRGFTPEDEPILENNDRPITLRLLLTHTVGLSYDVADPDLQKWSKAINRTASMVGWTKAGYDTPFKFTPGDGWVYGSAFDWGGILLEKLTGQTIGDYMKQHVLDPLGMHDTGFHPNRLPQVANRTIEIGIRDDDKGTVSFFDPVPPHPEMESGGAGLFTTANDYARVLRAMLQDEPGVVSGETLKHMFSPQLNETQRAMLESTCYDPLIHPAFVPGFPDGLKLNHGWGGVLNMEDIPGQRRKGSMTWSGAGNPRWWIDRESGIAGVLILGLFPHGDAAASNMFVELERAVYELLVK</sequence>
<comment type="similarity">
    <text evidence="1">Belongs to the class-A beta-lactamase family.</text>
</comment>
<dbReference type="Pfam" id="PF00144">
    <property type="entry name" value="Beta-lactamase"/>
    <property type="match status" value="1"/>
</dbReference>
<evidence type="ECO:0000313" key="5">
    <source>
        <dbReference type="Proteomes" id="UP001338125"/>
    </source>
</evidence>
<evidence type="ECO:0000313" key="4">
    <source>
        <dbReference type="EMBL" id="KAK5989272.1"/>
    </source>
</evidence>
<comment type="caution">
    <text evidence="4">The sequence shown here is derived from an EMBL/GenBank/DDBJ whole genome shotgun (WGS) entry which is preliminary data.</text>
</comment>
<dbReference type="SUPFAM" id="SSF56601">
    <property type="entry name" value="beta-lactamase/transpeptidase-like"/>
    <property type="match status" value="1"/>
</dbReference>
<dbReference type="InterPro" id="IPR050789">
    <property type="entry name" value="Diverse_Enzym_Activities"/>
</dbReference>